<comment type="caution">
    <text evidence="4">The sequence shown here is derived from an EMBL/GenBank/DDBJ whole genome shotgun (WGS) entry which is preliminary data.</text>
</comment>
<dbReference type="AlphaFoldDB" id="A0A644VVX0"/>
<accession>A0A644VVX0</accession>
<name>A0A644VVX0_9ZZZZ</name>
<comment type="similarity">
    <text evidence="1">Belongs to the PrpD family.</text>
</comment>
<dbReference type="Gene3D" id="3.30.1330.120">
    <property type="entry name" value="2-methylcitrate dehydratase PrpD"/>
    <property type="match status" value="1"/>
</dbReference>
<evidence type="ECO:0000313" key="4">
    <source>
        <dbReference type="EMBL" id="MPL95594.1"/>
    </source>
</evidence>
<dbReference type="InterPro" id="IPR042188">
    <property type="entry name" value="MmgE/PrpD_sf_2"/>
</dbReference>
<dbReference type="Pfam" id="PF19305">
    <property type="entry name" value="MmgE_PrpD_C"/>
    <property type="match status" value="1"/>
</dbReference>
<dbReference type="GO" id="GO:0016829">
    <property type="term" value="F:lyase activity"/>
    <property type="evidence" value="ECO:0007669"/>
    <property type="project" value="InterPro"/>
</dbReference>
<dbReference type="InterPro" id="IPR005656">
    <property type="entry name" value="MmgE_PrpD"/>
</dbReference>
<dbReference type="InterPro" id="IPR042183">
    <property type="entry name" value="MmgE/PrpD_sf_1"/>
</dbReference>
<gene>
    <name evidence="4" type="ORF">SDC9_41766</name>
</gene>
<reference evidence="4" key="1">
    <citation type="submission" date="2019-08" db="EMBL/GenBank/DDBJ databases">
        <authorList>
            <person name="Kucharzyk K."/>
            <person name="Murdoch R.W."/>
            <person name="Higgins S."/>
            <person name="Loffler F."/>
        </authorList>
    </citation>
    <scope>NUCLEOTIDE SEQUENCE</scope>
</reference>
<organism evidence="4">
    <name type="scientific">bioreactor metagenome</name>
    <dbReference type="NCBI Taxonomy" id="1076179"/>
    <lineage>
        <taxon>unclassified sequences</taxon>
        <taxon>metagenomes</taxon>
        <taxon>ecological metagenomes</taxon>
    </lineage>
</organism>
<dbReference type="SUPFAM" id="SSF103378">
    <property type="entry name" value="2-methylcitrate dehydratase PrpD"/>
    <property type="match status" value="1"/>
</dbReference>
<dbReference type="EMBL" id="VSSQ01000474">
    <property type="protein sequence ID" value="MPL95594.1"/>
    <property type="molecule type" value="Genomic_DNA"/>
</dbReference>
<evidence type="ECO:0008006" key="5">
    <source>
        <dbReference type="Google" id="ProtNLM"/>
    </source>
</evidence>
<sequence>MNGYFEAVADYYLATPPDQLEDTAADQARRCLKDTVGCMLAAGDVCRRELNFIRSLGSGGGCTVAGQDYSLPPAPAAFSNGLLAAALELDDATSIGVSVHPGCCVIPAALAASQIHNSSGGELIRAICFGYELCNRLGLLATEWIRELGLFGPGVIAAPCAAAVSGLLMGLDREKLRNAFSISLSMSPLCPFSAFTDGADSKSFYSAWGVYLGMLSSELAAEGFTGPAHILDGECSLKSIFSGERGLDVPPGSGGYSHAVVFKDYSACLSVHAAMTAISNLKERESFSPAQIMDVSIRTYPYACAISGLVKDLNPISARVSLPFTAAVMLTEGVLSPEAFKQESLRRQDYLSLSEKVHVQQGNEYGSGAFSKRGCCISVRLNDGRQIQETVDCAKWGVDSPPSDSDLDEKFLRITAQNIKKERAEALLNMLSTVPELEDLSSLFTLIAKEAR</sequence>
<dbReference type="PANTHER" id="PTHR16943">
    <property type="entry name" value="2-METHYLCITRATE DEHYDRATASE-RELATED"/>
    <property type="match status" value="1"/>
</dbReference>
<evidence type="ECO:0000259" key="3">
    <source>
        <dbReference type="Pfam" id="PF19305"/>
    </source>
</evidence>
<feature type="domain" description="MmgE/PrpD N-terminal" evidence="2">
    <location>
        <begin position="7"/>
        <end position="246"/>
    </location>
</feature>
<dbReference type="Pfam" id="PF03972">
    <property type="entry name" value="MmgE_PrpD_N"/>
    <property type="match status" value="1"/>
</dbReference>
<dbReference type="PANTHER" id="PTHR16943:SF8">
    <property type="entry name" value="2-METHYLCITRATE DEHYDRATASE"/>
    <property type="match status" value="1"/>
</dbReference>
<dbReference type="InterPro" id="IPR045337">
    <property type="entry name" value="MmgE_PrpD_C"/>
</dbReference>
<proteinExistence type="inferred from homology"/>
<evidence type="ECO:0000259" key="2">
    <source>
        <dbReference type="Pfam" id="PF03972"/>
    </source>
</evidence>
<feature type="domain" description="MmgE/PrpD C-terminal" evidence="3">
    <location>
        <begin position="265"/>
        <end position="428"/>
    </location>
</feature>
<evidence type="ECO:0000256" key="1">
    <source>
        <dbReference type="ARBA" id="ARBA00006174"/>
    </source>
</evidence>
<dbReference type="Gene3D" id="1.10.4100.10">
    <property type="entry name" value="2-methylcitrate dehydratase PrpD"/>
    <property type="match status" value="1"/>
</dbReference>
<protein>
    <recommendedName>
        <fullName evidence="5">2-methylcitrate dehydratase</fullName>
    </recommendedName>
</protein>
<dbReference type="InterPro" id="IPR045336">
    <property type="entry name" value="MmgE_PrpD_N"/>
</dbReference>
<dbReference type="InterPro" id="IPR036148">
    <property type="entry name" value="MmgE/PrpD_sf"/>
</dbReference>